<dbReference type="OrthoDB" id="6903165at2759"/>
<proteinExistence type="predicted"/>
<evidence type="ECO:0000313" key="1">
    <source>
        <dbReference type="EMBL" id="CAH2243271.1"/>
    </source>
</evidence>
<reference evidence="1" key="1">
    <citation type="submission" date="2022-03" db="EMBL/GenBank/DDBJ databases">
        <authorList>
            <person name="Lindestad O."/>
        </authorList>
    </citation>
    <scope>NUCLEOTIDE SEQUENCE</scope>
</reference>
<organism evidence="1 2">
    <name type="scientific">Pararge aegeria aegeria</name>
    <dbReference type="NCBI Taxonomy" id="348720"/>
    <lineage>
        <taxon>Eukaryota</taxon>
        <taxon>Metazoa</taxon>
        <taxon>Ecdysozoa</taxon>
        <taxon>Arthropoda</taxon>
        <taxon>Hexapoda</taxon>
        <taxon>Insecta</taxon>
        <taxon>Pterygota</taxon>
        <taxon>Neoptera</taxon>
        <taxon>Endopterygota</taxon>
        <taxon>Lepidoptera</taxon>
        <taxon>Glossata</taxon>
        <taxon>Ditrysia</taxon>
        <taxon>Papilionoidea</taxon>
        <taxon>Nymphalidae</taxon>
        <taxon>Satyrinae</taxon>
        <taxon>Satyrini</taxon>
        <taxon>Parargina</taxon>
        <taxon>Pararge</taxon>
    </lineage>
</organism>
<dbReference type="Proteomes" id="UP000838756">
    <property type="component" value="Unassembled WGS sequence"/>
</dbReference>
<sequence>MQTKPVSLDKVNKTHLRDKLQVIRQAIDLPMDTLNIKPLSQELEWSLDAPSGVGATREVVDHAPTAMACTSSEERQIRRVTGRWGAEWLS</sequence>
<name>A0A8S4RZG8_9NEOP</name>
<accession>A0A8S4RZG8</accession>
<comment type="caution">
    <text evidence="1">The sequence shown here is derived from an EMBL/GenBank/DDBJ whole genome shotgun (WGS) entry which is preliminary data.</text>
</comment>
<dbReference type="EMBL" id="CAKXAJ010025735">
    <property type="protein sequence ID" value="CAH2243271.1"/>
    <property type="molecule type" value="Genomic_DNA"/>
</dbReference>
<protein>
    <submittedName>
        <fullName evidence="1">Jg17377 protein</fullName>
    </submittedName>
</protein>
<gene>
    <name evidence="1" type="primary">jg17377</name>
    <name evidence="1" type="ORF">PAEG_LOCUS19436</name>
</gene>
<keyword evidence="2" id="KW-1185">Reference proteome</keyword>
<evidence type="ECO:0000313" key="2">
    <source>
        <dbReference type="Proteomes" id="UP000838756"/>
    </source>
</evidence>
<dbReference type="AlphaFoldDB" id="A0A8S4RZG8"/>